<name>A0A182MXX4_9DIPT</name>
<feature type="compositionally biased region" description="Low complexity" evidence="5">
    <location>
        <begin position="420"/>
        <end position="439"/>
    </location>
</feature>
<dbReference type="InterPro" id="IPR044198">
    <property type="entry name" value="DEK"/>
</dbReference>
<dbReference type="Pfam" id="PF08766">
    <property type="entry name" value="DEK_C"/>
    <property type="match status" value="1"/>
</dbReference>
<evidence type="ECO:0000313" key="7">
    <source>
        <dbReference type="EnsemblMetazoa" id="ADIR000227-PA"/>
    </source>
</evidence>
<comment type="subcellular location">
    <subcellularLocation>
        <location evidence="1">Nucleus</location>
    </subcellularLocation>
</comment>
<dbReference type="GO" id="GO:0003677">
    <property type="term" value="F:DNA binding"/>
    <property type="evidence" value="ECO:0007669"/>
    <property type="project" value="UniProtKB-KW"/>
</dbReference>
<dbReference type="SUPFAM" id="SSF109715">
    <property type="entry name" value="DEK C-terminal domain"/>
    <property type="match status" value="1"/>
</dbReference>
<evidence type="ECO:0000259" key="6">
    <source>
        <dbReference type="PROSITE" id="PS51998"/>
    </source>
</evidence>
<proteinExistence type="predicted"/>
<evidence type="ECO:0000256" key="4">
    <source>
        <dbReference type="ARBA" id="ARBA00023242"/>
    </source>
</evidence>
<feature type="compositionally biased region" description="Acidic residues" evidence="5">
    <location>
        <begin position="397"/>
        <end position="410"/>
    </location>
</feature>
<keyword evidence="3" id="KW-0238">DNA-binding</keyword>
<feature type="compositionally biased region" description="Basic and acidic residues" evidence="5">
    <location>
        <begin position="74"/>
        <end position="88"/>
    </location>
</feature>
<evidence type="ECO:0000256" key="2">
    <source>
        <dbReference type="ARBA" id="ARBA00022853"/>
    </source>
</evidence>
<feature type="compositionally biased region" description="Basic and acidic residues" evidence="5">
    <location>
        <begin position="554"/>
        <end position="569"/>
    </location>
</feature>
<feature type="compositionally biased region" description="Acidic residues" evidence="5">
    <location>
        <begin position="452"/>
        <end position="468"/>
    </location>
</feature>
<protein>
    <recommendedName>
        <fullName evidence="6">DEK-C domain-containing protein</fullName>
    </recommendedName>
</protein>
<feature type="compositionally biased region" description="Acidic residues" evidence="5">
    <location>
        <begin position="525"/>
        <end position="553"/>
    </location>
</feature>
<keyword evidence="8" id="KW-1185">Reference proteome</keyword>
<evidence type="ECO:0000256" key="1">
    <source>
        <dbReference type="ARBA" id="ARBA00004123"/>
    </source>
</evidence>
<dbReference type="InterPro" id="IPR014876">
    <property type="entry name" value="DEK_C"/>
</dbReference>
<dbReference type="AlphaFoldDB" id="A0A182MXX4"/>
<dbReference type="PANTHER" id="PTHR13468:SF1">
    <property type="entry name" value="PROTEIN DEK"/>
    <property type="match status" value="1"/>
</dbReference>
<feature type="compositionally biased region" description="Basic and acidic residues" evidence="5">
    <location>
        <begin position="18"/>
        <end position="28"/>
    </location>
</feature>
<dbReference type="GO" id="GO:2000779">
    <property type="term" value="P:regulation of double-strand break repair"/>
    <property type="evidence" value="ECO:0007669"/>
    <property type="project" value="TreeGrafter"/>
</dbReference>
<evidence type="ECO:0000313" key="8">
    <source>
        <dbReference type="Proteomes" id="UP000075884"/>
    </source>
</evidence>
<evidence type="ECO:0000256" key="3">
    <source>
        <dbReference type="ARBA" id="ARBA00023125"/>
    </source>
</evidence>
<accession>A0A182MXX4</accession>
<keyword evidence="2" id="KW-0156">Chromatin regulator</keyword>
<keyword evidence="4" id="KW-0539">Nucleus</keyword>
<feature type="region of interest" description="Disordered" evidence="5">
    <location>
        <begin position="1"/>
        <end position="157"/>
    </location>
</feature>
<organism evidence="7 8">
    <name type="scientific">Anopheles dirus</name>
    <dbReference type="NCBI Taxonomy" id="7168"/>
    <lineage>
        <taxon>Eukaryota</taxon>
        <taxon>Metazoa</taxon>
        <taxon>Ecdysozoa</taxon>
        <taxon>Arthropoda</taxon>
        <taxon>Hexapoda</taxon>
        <taxon>Insecta</taxon>
        <taxon>Pterygota</taxon>
        <taxon>Neoptera</taxon>
        <taxon>Endopterygota</taxon>
        <taxon>Diptera</taxon>
        <taxon>Nematocera</taxon>
        <taxon>Culicoidea</taxon>
        <taxon>Culicidae</taxon>
        <taxon>Anophelinae</taxon>
        <taxon>Anopheles</taxon>
    </lineage>
</organism>
<dbReference type="GO" id="GO:0006325">
    <property type="term" value="P:chromatin organization"/>
    <property type="evidence" value="ECO:0007669"/>
    <property type="project" value="UniProtKB-KW"/>
</dbReference>
<reference evidence="7" key="2">
    <citation type="submission" date="2020-05" db="UniProtKB">
        <authorList>
            <consortium name="EnsemblMetazoa"/>
        </authorList>
    </citation>
    <scope>IDENTIFICATION</scope>
    <source>
        <strain evidence="7">WRAIR2</strain>
    </source>
</reference>
<evidence type="ECO:0000256" key="5">
    <source>
        <dbReference type="SAM" id="MobiDB-lite"/>
    </source>
</evidence>
<dbReference type="Proteomes" id="UP000075884">
    <property type="component" value="Unassembled WGS sequence"/>
</dbReference>
<dbReference type="STRING" id="7168.A0A182MXX4"/>
<feature type="compositionally biased region" description="Acidic residues" evidence="5">
    <location>
        <begin position="260"/>
        <end position="290"/>
    </location>
</feature>
<sequence>MVRVTPGGKRQIVLKSTACEEREGDKGSVKPATAGGSAAAPEDGGTSKADSTGTGADKKPTAADAAAETKNPTKKPDEKSDGDDKSKPDGNSVTDGNSQPDGTAAGRDNGNAEKPKATAAATETAAGKGRNGAKKPATTGEEDAEDGGGGGEKPAVGKSLGTIAQIDANINSAKVDDLQTLHTILYDGPAKPMVLRRNLRKFDGFEFGADSDAYRKRVSATEKLDVKKLAQLAHVLALEKKGSKEELAARICTFLLKPDGEEELSADELGEEEEEDEDEEEEEEVSEEEEAPKKKTPARRGAASAPTTTRGREHASSKSTTGRPKRTTAGRGYQEEEEEETVKVGRGRRARRGSDSGSDYNPSAGSDSDAGKRRSTRAPARGSRTSARNVRKRYSDDESEESASDDDFSEDDRRKKKTTPARGARGRPSATAAAASRQSQRGRGRKRKAETESEEDDSEEEEEVDSEDSERPKRKSVAKSGGRTVAVNNKAKNATPVKGRGQPKRAAAVNSAKKSKRGRGRSSSGDEDDEEDEEDEEEEEEDEPELDDNESEDEKPLVKKAKQQEKEAADAAAPPSEDDIKEYLKEILEEANLEEITMKTVCKKVYAKYPEHDLSHKKDFIKATLIST</sequence>
<dbReference type="Gene3D" id="1.10.10.60">
    <property type="entry name" value="Homeodomain-like"/>
    <property type="match status" value="1"/>
</dbReference>
<dbReference type="VEuPathDB" id="VectorBase:ADIR000227"/>
<dbReference type="PROSITE" id="PS51998">
    <property type="entry name" value="DEK_C"/>
    <property type="match status" value="1"/>
</dbReference>
<feature type="compositionally biased region" description="Low complexity" evidence="5">
    <location>
        <begin position="117"/>
        <end position="128"/>
    </location>
</feature>
<feature type="region of interest" description="Disordered" evidence="5">
    <location>
        <begin position="259"/>
        <end position="581"/>
    </location>
</feature>
<feature type="domain" description="DEK-C" evidence="6">
    <location>
        <begin position="574"/>
        <end position="628"/>
    </location>
</feature>
<feature type="compositionally biased region" description="Polar residues" evidence="5">
    <location>
        <begin position="91"/>
        <end position="101"/>
    </location>
</feature>
<dbReference type="EnsemblMetazoa" id="ADIR000227-RA">
    <property type="protein sequence ID" value="ADIR000227-PA"/>
    <property type="gene ID" value="ADIR000227"/>
</dbReference>
<dbReference type="GO" id="GO:0042393">
    <property type="term" value="F:histone binding"/>
    <property type="evidence" value="ECO:0007669"/>
    <property type="project" value="TreeGrafter"/>
</dbReference>
<dbReference type="GO" id="GO:0005634">
    <property type="term" value="C:nucleus"/>
    <property type="evidence" value="ECO:0007669"/>
    <property type="project" value="UniProtKB-SubCell"/>
</dbReference>
<dbReference type="PANTHER" id="PTHR13468">
    <property type="entry name" value="DEK PROTEIN"/>
    <property type="match status" value="1"/>
</dbReference>
<reference evidence="8" key="1">
    <citation type="submission" date="2013-03" db="EMBL/GenBank/DDBJ databases">
        <title>The Genome Sequence of Anopheles dirus WRAIR2.</title>
        <authorList>
            <consortium name="The Broad Institute Genomics Platform"/>
            <person name="Neafsey D.E."/>
            <person name="Walton C."/>
            <person name="Walker B."/>
            <person name="Young S.K."/>
            <person name="Zeng Q."/>
            <person name="Gargeya S."/>
            <person name="Fitzgerald M."/>
            <person name="Haas B."/>
            <person name="Abouelleil A."/>
            <person name="Allen A.W."/>
            <person name="Alvarado L."/>
            <person name="Arachchi H.M."/>
            <person name="Berlin A.M."/>
            <person name="Chapman S.B."/>
            <person name="Gainer-Dewar J."/>
            <person name="Goldberg J."/>
            <person name="Griggs A."/>
            <person name="Gujja S."/>
            <person name="Hansen M."/>
            <person name="Howarth C."/>
            <person name="Imamovic A."/>
            <person name="Ireland A."/>
            <person name="Larimer J."/>
            <person name="McCowan C."/>
            <person name="Murphy C."/>
            <person name="Pearson M."/>
            <person name="Poon T.W."/>
            <person name="Priest M."/>
            <person name="Roberts A."/>
            <person name="Saif S."/>
            <person name="Shea T."/>
            <person name="Sisk P."/>
            <person name="Sykes S."/>
            <person name="Wortman J."/>
            <person name="Nusbaum C."/>
            <person name="Birren B."/>
        </authorList>
    </citation>
    <scope>NUCLEOTIDE SEQUENCE [LARGE SCALE GENOMIC DNA]</scope>
    <source>
        <strain evidence="8">WRAIR2</strain>
    </source>
</reference>